<sequence length="131" mass="15030">MKNKLLLGLLIILSAYSCSEDYEDLEENSFAPTEANFSVEESEDKPDVHTKIKLGEKLKNPYTVENMQAAFNYYNLHVPDSPFKKKRVVAMNHKITFNVCDLKNRLLNNNPTISNALHQLFNSYGYCVPQL</sequence>
<protein>
    <submittedName>
        <fullName evidence="1">Uncharacterized protein</fullName>
    </submittedName>
</protein>
<organism evidence="1 2">
    <name type="scientific">Mesonia oceanica</name>
    <dbReference type="NCBI Taxonomy" id="2687242"/>
    <lineage>
        <taxon>Bacteria</taxon>
        <taxon>Pseudomonadati</taxon>
        <taxon>Bacteroidota</taxon>
        <taxon>Flavobacteriia</taxon>
        <taxon>Flavobacteriales</taxon>
        <taxon>Flavobacteriaceae</taxon>
        <taxon>Mesonia</taxon>
    </lineage>
</organism>
<comment type="caution">
    <text evidence="1">The sequence shown here is derived from an EMBL/GenBank/DDBJ whole genome shotgun (WGS) entry which is preliminary data.</text>
</comment>
<reference evidence="1" key="1">
    <citation type="submission" date="2019-09" db="EMBL/GenBank/DDBJ databases">
        <authorList>
            <person name="Rodrigo-Torres L."/>
            <person name="Arahal R. D."/>
            <person name="Lucena T."/>
        </authorList>
    </citation>
    <scope>NUCLEOTIDE SEQUENCE</scope>
    <source>
        <strain evidence="1">ISS653</strain>
    </source>
</reference>
<proteinExistence type="predicted"/>
<dbReference type="Proteomes" id="UP000356253">
    <property type="component" value="Unassembled WGS sequence"/>
</dbReference>
<evidence type="ECO:0000313" key="1">
    <source>
        <dbReference type="EMBL" id="VVV01859.1"/>
    </source>
</evidence>
<gene>
    <name evidence="1" type="ORF">FVB9532_03153</name>
</gene>
<name>A0AC61YBL2_9FLAO</name>
<dbReference type="EMBL" id="CABVMM010000013">
    <property type="protein sequence ID" value="VVV01859.1"/>
    <property type="molecule type" value="Genomic_DNA"/>
</dbReference>
<keyword evidence="2" id="KW-1185">Reference proteome</keyword>
<accession>A0AC61YBL2</accession>
<evidence type="ECO:0000313" key="2">
    <source>
        <dbReference type="Proteomes" id="UP000356253"/>
    </source>
</evidence>